<feature type="coiled-coil region" evidence="1">
    <location>
        <begin position="102"/>
        <end position="136"/>
    </location>
</feature>
<reference evidence="3" key="1">
    <citation type="journal article" date="2010" name="Genome Biol.">
        <title>Genome sequence of the necrotrophic plant pathogen Pythium ultimum reveals original pathogenicity mechanisms and effector repertoire.</title>
        <authorList>
            <person name="Levesque C.A."/>
            <person name="Brouwer H."/>
            <person name="Cano L."/>
            <person name="Hamilton J.P."/>
            <person name="Holt C."/>
            <person name="Huitema E."/>
            <person name="Raffaele S."/>
            <person name="Robideau G.P."/>
            <person name="Thines M."/>
            <person name="Win J."/>
            <person name="Zerillo M.M."/>
            <person name="Beakes G.W."/>
            <person name="Boore J.L."/>
            <person name="Busam D."/>
            <person name="Dumas B."/>
            <person name="Ferriera S."/>
            <person name="Fuerstenberg S.I."/>
            <person name="Gachon C.M."/>
            <person name="Gaulin E."/>
            <person name="Govers F."/>
            <person name="Grenville-Briggs L."/>
            <person name="Horner N."/>
            <person name="Hostetler J."/>
            <person name="Jiang R.H."/>
            <person name="Johnson J."/>
            <person name="Krajaejun T."/>
            <person name="Lin H."/>
            <person name="Meijer H.J."/>
            <person name="Moore B."/>
            <person name="Morris P."/>
            <person name="Phuntmart V."/>
            <person name="Puiu D."/>
            <person name="Shetty J."/>
            <person name="Stajich J.E."/>
            <person name="Tripathy S."/>
            <person name="Wawra S."/>
            <person name="van West P."/>
            <person name="Whitty B.R."/>
            <person name="Coutinho P.M."/>
            <person name="Henrissat B."/>
            <person name="Martin F."/>
            <person name="Thomas P.D."/>
            <person name="Tyler B.M."/>
            <person name="De Vries R.P."/>
            <person name="Kamoun S."/>
            <person name="Yandell M."/>
            <person name="Tisserat N."/>
            <person name="Buell C.R."/>
        </authorList>
    </citation>
    <scope>NUCLEOTIDE SEQUENCE</scope>
    <source>
        <strain evidence="3">DAOM:BR144</strain>
    </source>
</reference>
<dbReference type="EMBL" id="GL376619">
    <property type="status" value="NOT_ANNOTATED_CDS"/>
    <property type="molecule type" value="Genomic_DNA"/>
</dbReference>
<evidence type="ECO:0000256" key="1">
    <source>
        <dbReference type="SAM" id="Coils"/>
    </source>
</evidence>
<dbReference type="VEuPathDB" id="FungiDB:PYU1_G008129"/>
<dbReference type="Proteomes" id="UP000019132">
    <property type="component" value="Unassembled WGS sequence"/>
</dbReference>
<evidence type="ECO:0000313" key="3">
    <source>
        <dbReference type="Proteomes" id="UP000019132"/>
    </source>
</evidence>
<reference evidence="2" key="3">
    <citation type="submission" date="2015-02" db="UniProtKB">
        <authorList>
            <consortium name="EnsemblProtists"/>
        </authorList>
    </citation>
    <scope>IDENTIFICATION</scope>
    <source>
        <strain evidence="2">DAOM BR144</strain>
    </source>
</reference>
<protein>
    <submittedName>
        <fullName evidence="2">Uncharacterized protein</fullName>
    </submittedName>
</protein>
<dbReference type="InParanoid" id="K3WT51"/>
<dbReference type="AlphaFoldDB" id="K3WT51"/>
<dbReference type="HOGENOM" id="CLU_552652_0_0_1"/>
<proteinExistence type="predicted"/>
<sequence length="494" mass="54553">MISKRIGLERFTDAFIQFQQAPQVVACARGSKNQSSRNLLLQRTVDDDDTEGELGNHLFAFYEKSFIGVYREMSDRVQKRIISIYTCADSGAQDGGASSNAMSAYQDLIRIQDKQIHNLEKQLADLKNAQAQQQQQSAGPFTQNVVSDTLEEAIKHTKAEMHAEFAQQIETIKHQHIQERSELEDKSKTMEAAALAMETRFNGLSVAFEQLEVDHQKQGDALELAARASTASGSIPPVASTAQHEAGENHRQELEALQEKCAMLDGAAKEIFKLLEKQRAKSRELKQAMESVTLENDSLKVQITASQEERDALQARLEEAAAQMNDQRQSSVESEETMRLKALIEKQLEELQELRSLVDKMEALSLASATELEAKNDEIAQLQRSITALEAAAEEQTVKLRAELAESENKLGQNGDNSKFEAAMNRADAPIGISLAATPESSSTESTLEDAYMLLASLEIHCGVLQEKLREAQGDEAVLAAAQTSRMRGAITTL</sequence>
<keyword evidence="1" id="KW-0175">Coiled coil</keyword>
<evidence type="ECO:0000313" key="2">
    <source>
        <dbReference type="EnsemblProtists" id="PYU1_T008145"/>
    </source>
</evidence>
<feature type="coiled-coil region" evidence="1">
    <location>
        <begin position="275"/>
        <end position="410"/>
    </location>
</feature>
<accession>K3WT51</accession>
<organism evidence="2 3">
    <name type="scientific">Globisporangium ultimum (strain ATCC 200006 / CBS 805.95 / DAOM BR144)</name>
    <name type="common">Pythium ultimum</name>
    <dbReference type="NCBI Taxonomy" id="431595"/>
    <lineage>
        <taxon>Eukaryota</taxon>
        <taxon>Sar</taxon>
        <taxon>Stramenopiles</taxon>
        <taxon>Oomycota</taxon>
        <taxon>Peronosporomycetes</taxon>
        <taxon>Pythiales</taxon>
        <taxon>Pythiaceae</taxon>
        <taxon>Globisporangium</taxon>
    </lineage>
</organism>
<dbReference type="STRING" id="431595.K3WT51"/>
<reference evidence="3" key="2">
    <citation type="submission" date="2010-04" db="EMBL/GenBank/DDBJ databases">
        <authorList>
            <person name="Buell R."/>
            <person name="Hamilton J."/>
            <person name="Hostetler J."/>
        </authorList>
    </citation>
    <scope>NUCLEOTIDE SEQUENCE [LARGE SCALE GENOMIC DNA]</scope>
    <source>
        <strain evidence="3">DAOM:BR144</strain>
    </source>
</reference>
<dbReference type="EnsemblProtists" id="PYU1_T008145">
    <property type="protein sequence ID" value="PYU1_T008145"/>
    <property type="gene ID" value="PYU1_G008129"/>
</dbReference>
<dbReference type="eggNOG" id="KOG0946">
    <property type="taxonomic scope" value="Eukaryota"/>
</dbReference>
<keyword evidence="3" id="KW-1185">Reference proteome</keyword>
<name>K3WT51_GLOUD</name>